<dbReference type="Proteomes" id="UP000256304">
    <property type="component" value="Unassembled WGS sequence"/>
</dbReference>
<reference evidence="2 3" key="1">
    <citation type="submission" date="2018-08" db="EMBL/GenBank/DDBJ databases">
        <title>Genomic Encyclopedia of Type Strains, Phase III (KMG-III): the genomes of soil and plant-associated and newly described type strains.</title>
        <authorList>
            <person name="Whitman W."/>
        </authorList>
    </citation>
    <scope>NUCLEOTIDE SEQUENCE [LARGE SCALE GENOMIC DNA]</scope>
    <source>
        <strain evidence="2 3">CGMCC 1.10966</strain>
    </source>
</reference>
<comment type="caution">
    <text evidence="2">The sequence shown here is derived from an EMBL/GenBank/DDBJ whole genome shotgun (WGS) entry which is preliminary data.</text>
</comment>
<sequence length="440" mass="50809">MTYRNFQSWYEELPSLHHTTTRLYSLAPIGRGTCYVESLSGYIARLAAEHCTTTGRLFTDVFSSYLDKHYLNEIVKRGGNGFFDAAHMINGNARAAEQFSTMMSNLTGVAEFTDFTLHRFRMIIPQRGLLKRHKTWCGDCYREMKQSQTGIVFEPLIWQIGVVSICNEHNRVLMDRCPECNKTSLVLDRRSIPGHCPHCKAWLGRHSGLSAENDYEAKMRAAMIKRLLENKVPLKRSGIASSLSRIIVSNDTNSTELARRLDVPKTTFWTWTNGRNLPSLIEVIRICNKFGIDIVDFYQGLPNGEHLPVIFKKRKKKTNLKLTTRPLYVVKQMAKSIVADNTNGHMHVQAMADALSCNKKTLYNHFPALCKAQSIKRQRFLNKQKEERIDRLRYEIDDAFNEVTRFERPTKRRLEGRLGRPCVFREREIKDHYKNLRAGG</sequence>
<organism evidence="2 3">
    <name type="scientific">Paenibacillus taihuensis</name>
    <dbReference type="NCBI Taxonomy" id="1156355"/>
    <lineage>
        <taxon>Bacteria</taxon>
        <taxon>Bacillati</taxon>
        <taxon>Bacillota</taxon>
        <taxon>Bacilli</taxon>
        <taxon>Bacillales</taxon>
        <taxon>Paenibacillaceae</taxon>
        <taxon>Paenibacillus</taxon>
    </lineage>
</organism>
<gene>
    <name evidence="2" type="ORF">A8990_11890</name>
</gene>
<evidence type="ECO:0000313" key="3">
    <source>
        <dbReference type="Proteomes" id="UP000256304"/>
    </source>
</evidence>
<protein>
    <submittedName>
        <fullName evidence="2">TetR family transcriptional regulator</fullName>
    </submittedName>
</protein>
<dbReference type="PROSITE" id="PS50943">
    <property type="entry name" value="HTH_CROC1"/>
    <property type="match status" value="1"/>
</dbReference>
<dbReference type="InterPro" id="IPR009492">
    <property type="entry name" value="TniQ"/>
</dbReference>
<dbReference type="Pfam" id="PF06527">
    <property type="entry name" value="TniQ"/>
    <property type="match status" value="1"/>
</dbReference>
<name>A0A3D9RVJ9_9BACL</name>
<dbReference type="GO" id="GO:0003677">
    <property type="term" value="F:DNA binding"/>
    <property type="evidence" value="ECO:0007669"/>
    <property type="project" value="InterPro"/>
</dbReference>
<dbReference type="EMBL" id="QTTN01000018">
    <property type="protein sequence ID" value="REE81564.1"/>
    <property type="molecule type" value="Genomic_DNA"/>
</dbReference>
<dbReference type="SUPFAM" id="SSF47413">
    <property type="entry name" value="lambda repressor-like DNA-binding domains"/>
    <property type="match status" value="1"/>
</dbReference>
<proteinExistence type="predicted"/>
<dbReference type="CDD" id="cd00093">
    <property type="entry name" value="HTH_XRE"/>
    <property type="match status" value="1"/>
</dbReference>
<dbReference type="InterPro" id="IPR001387">
    <property type="entry name" value="Cro/C1-type_HTH"/>
</dbReference>
<evidence type="ECO:0000259" key="1">
    <source>
        <dbReference type="PROSITE" id="PS50943"/>
    </source>
</evidence>
<dbReference type="InterPro" id="IPR010982">
    <property type="entry name" value="Lambda_DNA-bd_dom_sf"/>
</dbReference>
<dbReference type="RefSeq" id="WP_116190081.1">
    <property type="nucleotide sequence ID" value="NZ_QTTN01000018.1"/>
</dbReference>
<keyword evidence="3" id="KW-1185">Reference proteome</keyword>
<feature type="domain" description="HTH cro/C1-type" evidence="1">
    <location>
        <begin position="255"/>
        <end position="297"/>
    </location>
</feature>
<evidence type="ECO:0000313" key="2">
    <source>
        <dbReference type="EMBL" id="REE81564.1"/>
    </source>
</evidence>
<accession>A0A3D9RVJ9</accession>
<dbReference type="Gene3D" id="1.10.260.40">
    <property type="entry name" value="lambda repressor-like DNA-binding domains"/>
    <property type="match status" value="1"/>
</dbReference>
<dbReference type="AlphaFoldDB" id="A0A3D9RVJ9"/>